<dbReference type="EMBL" id="JAAOAN010000501">
    <property type="protein sequence ID" value="KAF5704846.1"/>
    <property type="molecule type" value="Genomic_DNA"/>
</dbReference>
<organism evidence="2 3">
    <name type="scientific">Fusarium mundagurra</name>
    <dbReference type="NCBI Taxonomy" id="1567541"/>
    <lineage>
        <taxon>Eukaryota</taxon>
        <taxon>Fungi</taxon>
        <taxon>Dikarya</taxon>
        <taxon>Ascomycota</taxon>
        <taxon>Pezizomycotina</taxon>
        <taxon>Sordariomycetes</taxon>
        <taxon>Hypocreomycetidae</taxon>
        <taxon>Hypocreales</taxon>
        <taxon>Nectriaceae</taxon>
        <taxon>Fusarium</taxon>
        <taxon>Fusarium fujikuroi species complex</taxon>
    </lineage>
</organism>
<proteinExistence type="predicted"/>
<dbReference type="Proteomes" id="UP000544331">
    <property type="component" value="Unassembled WGS sequence"/>
</dbReference>
<comment type="caution">
    <text evidence="2">The sequence shown here is derived from an EMBL/GenBank/DDBJ whole genome shotgun (WGS) entry which is preliminary data.</text>
</comment>
<feature type="domain" description="PiggyBac transposable element-derived protein" evidence="1">
    <location>
        <begin position="1"/>
        <end position="338"/>
    </location>
</feature>
<dbReference type="Pfam" id="PF13843">
    <property type="entry name" value="DDE_Tnp_1_7"/>
    <property type="match status" value="1"/>
</dbReference>
<sequence>MPLRKFQLISRYLRTFNYTKVDVRDESDLPKTFQAAEEWSKLIQKVSTELYIPGTNLTVDEYMVPFTGRSKETTLVKGKPTPVGFKVWVIAQQGFFLQWLWHVKSSPYTAIIVSLPTPKPQGKRGKLQTEIPLSNTQSVVVHLLKRLSAHGKELPPQTYHVFTDNLFSSPQLFRLLRQLGFGATGTARPNCGISSEMKKIKETGRAPNGTLLKFNEVIFIPMPDKQVIQIAWKDSNVVLFLSTVHTGAPHERTLKKRKLPAKKGTKAEAKELQRLFNGDSFKMIPIPTVAAQYNDEMNHVDRGDQIRSYTTYEHRFRRGPWQALLWSFLLEVALANSFILQKKTRHPR</sequence>
<dbReference type="PANTHER" id="PTHR46599">
    <property type="entry name" value="PIGGYBAC TRANSPOSABLE ELEMENT-DERIVED PROTEIN 4"/>
    <property type="match status" value="1"/>
</dbReference>
<accession>A0A8H6D591</accession>
<evidence type="ECO:0000313" key="3">
    <source>
        <dbReference type="Proteomes" id="UP000544331"/>
    </source>
</evidence>
<gene>
    <name evidence="2" type="ORF">FMUND_12345</name>
</gene>
<evidence type="ECO:0000259" key="1">
    <source>
        <dbReference type="Pfam" id="PF13843"/>
    </source>
</evidence>
<protein>
    <recommendedName>
        <fullName evidence="1">PiggyBac transposable element-derived protein domain-containing protein</fullName>
    </recommendedName>
</protein>
<reference evidence="2 3" key="1">
    <citation type="submission" date="2020-05" db="EMBL/GenBank/DDBJ databases">
        <title>Identification and distribution of gene clusters putatively required for synthesis of sphingolipid metabolism inhibitors in phylogenetically diverse species of the filamentous fungus Fusarium.</title>
        <authorList>
            <person name="Kim H.-S."/>
            <person name="Busman M."/>
            <person name="Brown D.W."/>
            <person name="Divon H."/>
            <person name="Uhlig S."/>
            <person name="Proctor R.H."/>
        </authorList>
    </citation>
    <scope>NUCLEOTIDE SEQUENCE [LARGE SCALE GENOMIC DNA]</scope>
    <source>
        <strain evidence="2 3">NRRL 66235</strain>
    </source>
</reference>
<dbReference type="OrthoDB" id="5096864at2759"/>
<evidence type="ECO:0000313" key="2">
    <source>
        <dbReference type="EMBL" id="KAF5704846.1"/>
    </source>
</evidence>
<name>A0A8H6D591_9HYPO</name>
<dbReference type="InterPro" id="IPR029526">
    <property type="entry name" value="PGBD"/>
</dbReference>
<dbReference type="PANTHER" id="PTHR46599:SF3">
    <property type="entry name" value="PIGGYBAC TRANSPOSABLE ELEMENT-DERIVED PROTEIN 4"/>
    <property type="match status" value="1"/>
</dbReference>
<dbReference type="AlphaFoldDB" id="A0A8H6D591"/>
<keyword evidence="3" id="KW-1185">Reference proteome</keyword>